<reference evidence="1 2" key="1">
    <citation type="submission" date="2023-09" db="EMBL/GenBank/DDBJ databases">
        <title>Nesidiocoris tenuis whole genome shotgun sequence.</title>
        <authorList>
            <person name="Shibata T."/>
            <person name="Shimoda M."/>
            <person name="Kobayashi T."/>
            <person name="Uehara T."/>
        </authorList>
    </citation>
    <scope>NUCLEOTIDE SEQUENCE [LARGE SCALE GENOMIC DNA]</scope>
    <source>
        <strain evidence="1 2">Japan</strain>
    </source>
</reference>
<gene>
    <name evidence="1" type="ORF">NTJ_06899</name>
</gene>
<keyword evidence="2" id="KW-1185">Reference proteome</keyword>
<dbReference type="Proteomes" id="UP001307889">
    <property type="component" value="Chromosome 5"/>
</dbReference>
<evidence type="ECO:0000313" key="1">
    <source>
        <dbReference type="EMBL" id="BES94090.1"/>
    </source>
</evidence>
<evidence type="ECO:0000313" key="2">
    <source>
        <dbReference type="Proteomes" id="UP001307889"/>
    </source>
</evidence>
<accession>A0ABN7APE4</accession>
<proteinExistence type="predicted"/>
<sequence>MARAPVLTSDKSDNETPKEVMDAATKLVDEIIEEAETTISKTDKNTTDRRKFQFLTAIKTRAVKWFREHFGTRGWDRSHSRDVQERVQVAK</sequence>
<dbReference type="EMBL" id="AP028913">
    <property type="protein sequence ID" value="BES94090.1"/>
    <property type="molecule type" value="Genomic_DNA"/>
</dbReference>
<protein>
    <submittedName>
        <fullName evidence="1">Uncharacterized protein</fullName>
    </submittedName>
</protein>
<name>A0ABN7APE4_9HEMI</name>
<organism evidence="1 2">
    <name type="scientific">Nesidiocoris tenuis</name>
    <dbReference type="NCBI Taxonomy" id="355587"/>
    <lineage>
        <taxon>Eukaryota</taxon>
        <taxon>Metazoa</taxon>
        <taxon>Ecdysozoa</taxon>
        <taxon>Arthropoda</taxon>
        <taxon>Hexapoda</taxon>
        <taxon>Insecta</taxon>
        <taxon>Pterygota</taxon>
        <taxon>Neoptera</taxon>
        <taxon>Paraneoptera</taxon>
        <taxon>Hemiptera</taxon>
        <taxon>Heteroptera</taxon>
        <taxon>Panheteroptera</taxon>
        <taxon>Cimicomorpha</taxon>
        <taxon>Miridae</taxon>
        <taxon>Dicyphina</taxon>
        <taxon>Nesidiocoris</taxon>
    </lineage>
</organism>